<dbReference type="OrthoDB" id="1874403at2759"/>
<dbReference type="Pfam" id="PF08378">
    <property type="entry name" value="NERD"/>
    <property type="match status" value="1"/>
</dbReference>
<name>A0A7J7LE56_9MAGN</name>
<evidence type="ECO:0000313" key="3">
    <source>
        <dbReference type="EMBL" id="KAF6140936.1"/>
    </source>
</evidence>
<dbReference type="PANTHER" id="PTHR35287:SF1">
    <property type="entry name" value="SI:ZFOS-911D5.4"/>
    <property type="match status" value="1"/>
</dbReference>
<organism evidence="3 4">
    <name type="scientific">Kingdonia uniflora</name>
    <dbReference type="NCBI Taxonomy" id="39325"/>
    <lineage>
        <taxon>Eukaryota</taxon>
        <taxon>Viridiplantae</taxon>
        <taxon>Streptophyta</taxon>
        <taxon>Embryophyta</taxon>
        <taxon>Tracheophyta</taxon>
        <taxon>Spermatophyta</taxon>
        <taxon>Magnoliopsida</taxon>
        <taxon>Ranunculales</taxon>
        <taxon>Circaeasteraceae</taxon>
        <taxon>Kingdonia</taxon>
    </lineage>
</organism>
<keyword evidence="1" id="KW-0175">Coiled coil</keyword>
<dbReference type="InterPro" id="IPR011528">
    <property type="entry name" value="NERD"/>
</dbReference>
<evidence type="ECO:0000256" key="1">
    <source>
        <dbReference type="SAM" id="Coils"/>
    </source>
</evidence>
<dbReference type="AlphaFoldDB" id="A0A7J7LE56"/>
<comment type="caution">
    <text evidence="3">The sequence shown here is derived from an EMBL/GenBank/DDBJ whole genome shotgun (WGS) entry which is preliminary data.</text>
</comment>
<proteinExistence type="predicted"/>
<keyword evidence="4" id="KW-1185">Reference proteome</keyword>
<dbReference type="Proteomes" id="UP000541444">
    <property type="component" value="Unassembled WGS sequence"/>
</dbReference>
<dbReference type="PROSITE" id="PS50965">
    <property type="entry name" value="NERD"/>
    <property type="match status" value="1"/>
</dbReference>
<feature type="domain" description="NERD" evidence="2">
    <location>
        <begin position="383"/>
        <end position="500"/>
    </location>
</feature>
<gene>
    <name evidence="3" type="ORF">GIB67_030147</name>
</gene>
<accession>A0A7J7LE56</accession>
<evidence type="ECO:0000259" key="2">
    <source>
        <dbReference type="PROSITE" id="PS50965"/>
    </source>
</evidence>
<dbReference type="EMBL" id="JACGCM010002345">
    <property type="protein sequence ID" value="KAF6140936.1"/>
    <property type="molecule type" value="Genomic_DNA"/>
</dbReference>
<sequence length="673" mass="76581">MDSEVEVQWTIEAYTAGTMSLEEEFDDYLAGVESLSIFFIEGHRTMNKVGNFYCLFRLKNLVPQSRTHIMTLLQIKKLLVKGKPHILGAGTLANQLLSYKNIKRELVKEKEDLVQEKENLEAKVEKLKRGADKAKDGAIREAKKAWDKEKRKEIEQIRADLAKERNETLVLQKTNFHGDVQEQIISSQRAMEVKHSKVLDEVKAEADRISIDSLRRLTAAGNQFFLDSDTEDEAPEAPAVSIPEGTILDAISPVADSFELLNPVIVVVDALTESLRPRKSIALLNKTSITLLVSTRDVDAEDVSPKYREALSGFLDLDREVQTFSSLRLYAYRLFRLEELGRGFVDLQASRLEMWIELVIGFVVYKLFRRFFYDDQVFEIETTDSNALFLVATRIEKIYGGKVFLGLRIPDPDTGSRQNIDMVLVTNREIVVIAVKNFSRFEGIDADGSWKCPGENKHKIEKHPDPVLEVKKQAVILESYLEKRGISLPEGYLSGRVVLPNPNFRTVHNFPPEVISFNQWIDLKPEPKSMFSGWIKDAFRGGKKEMQEGIQQNLHFILSTAPMWDRLELKENKNLLGEFVEFKGKQDDIQSLRNIKRSKVSRLVIQKTSMFGLARSTLEVLYCARNYQNEGASASDWKEAKVRSSTDVLFQPQSSSKVCKIKLSSIISMSLSA</sequence>
<protein>
    <recommendedName>
        <fullName evidence="2">NERD domain-containing protein</fullName>
    </recommendedName>
</protein>
<reference evidence="3 4" key="1">
    <citation type="journal article" date="2020" name="IScience">
        <title>Genome Sequencing of the Endangered Kingdonia uniflora (Circaeasteraceae, Ranunculales) Reveals Potential Mechanisms of Evolutionary Specialization.</title>
        <authorList>
            <person name="Sun Y."/>
            <person name="Deng T."/>
            <person name="Zhang A."/>
            <person name="Moore M.J."/>
            <person name="Landis J.B."/>
            <person name="Lin N."/>
            <person name="Zhang H."/>
            <person name="Zhang X."/>
            <person name="Huang J."/>
            <person name="Zhang X."/>
            <person name="Sun H."/>
            <person name="Wang H."/>
        </authorList>
    </citation>
    <scope>NUCLEOTIDE SEQUENCE [LARGE SCALE GENOMIC DNA]</scope>
    <source>
        <strain evidence="3">TB1705</strain>
        <tissue evidence="3">Leaf</tissue>
    </source>
</reference>
<feature type="coiled-coil region" evidence="1">
    <location>
        <begin position="96"/>
        <end position="167"/>
    </location>
</feature>
<dbReference type="PANTHER" id="PTHR35287">
    <property type="entry name" value="SI:ZFOS-911D5.4"/>
    <property type="match status" value="1"/>
</dbReference>
<evidence type="ECO:0000313" key="4">
    <source>
        <dbReference type="Proteomes" id="UP000541444"/>
    </source>
</evidence>